<evidence type="ECO:0000313" key="7">
    <source>
        <dbReference type="EMBL" id="AVL95375.1"/>
    </source>
</evidence>
<dbReference type="PANTHER" id="PTHR46665">
    <property type="entry name" value="TRANSCRIPTION FACTOR BHLH041-RELATED-RELATED"/>
    <property type="match status" value="1"/>
</dbReference>
<reference evidence="7" key="2">
    <citation type="journal article" date="2018" name="J. Exp. Bot.">
        <title>A transcription factor network responsive to high CO2/hypoxia is involved in deastringency in persimmon fruit.</title>
        <authorList>
            <person name="Zhu Q.-g."/>
            <person name="Gong Z.-y."/>
            <person name="Wang M.-m."/>
            <person name="Li X."/>
            <person name="Grierson D."/>
            <person name="Yin X.-r."/>
            <person name="Chen K.-s."/>
        </authorList>
    </citation>
    <scope>NUCLEOTIDE SEQUENCE</scope>
</reference>
<evidence type="ECO:0000256" key="1">
    <source>
        <dbReference type="ARBA" id="ARBA00004123"/>
    </source>
</evidence>
<dbReference type="GO" id="GO:0005634">
    <property type="term" value="C:nucleus"/>
    <property type="evidence" value="ECO:0007669"/>
    <property type="project" value="UniProtKB-SubCell"/>
</dbReference>
<dbReference type="PROSITE" id="PS50888">
    <property type="entry name" value="BHLH"/>
    <property type="match status" value="1"/>
</dbReference>
<dbReference type="SUPFAM" id="SSF47459">
    <property type="entry name" value="HLH, helix-loop-helix DNA-binding domain"/>
    <property type="match status" value="1"/>
</dbReference>
<feature type="region of interest" description="Disordered" evidence="5">
    <location>
        <begin position="326"/>
        <end position="349"/>
    </location>
</feature>
<dbReference type="AlphaFoldDB" id="A0A2P1ENA3"/>
<sequence length="516" mass="57681">MDSIFLQPDGARATFLQQLVHAFGCSYICLWSFSPSSNCLISTDGFYNELESVNQPSSSTGSLARRLFEEYRKLIFMANNDRVPGLAFKNRLPFMELKELELQGLASAEAQLQFYQEARIKRAIFMGCNAGEIELGMSIDTHANLEMEMKNWFPDDFSGKKPMGEFPIQLADQNRPSSSSSSLRSLSMESQEFSPFLLNIPSSSLVAEPPKEAPLEQALRPVSSSSSISPLHQAMQAFRQIQNAPFPTPETEDAAMTKAILAVLSSPSSSSSSWQQQNLNPPTQKSSAFKRYRSGLVPIAARIQRQNMLKRAITFLGTLNLTRRQERVQGSRPTSTQLHHTISERKRREKLNESFQALRSLLPPGTKKDKASVLASTTQYLTSLKAQVADLSRRNRVLEAQILPRGEASGEASRLPTTERLDVRVTSVAESTSEARIVDLQVIVRGDCNMLDLVIRMLEFFKQLRNVSLMSTEADTQVEESSSINRVVFRLNIEGGDWDESAFQEAVRRVVADMAH</sequence>
<keyword evidence="3" id="KW-0804">Transcription</keyword>
<evidence type="ECO:0000256" key="3">
    <source>
        <dbReference type="ARBA" id="ARBA00023163"/>
    </source>
</evidence>
<dbReference type="CDD" id="cd11393">
    <property type="entry name" value="bHLH_AtbHLH_like"/>
    <property type="match status" value="1"/>
</dbReference>
<proteinExistence type="evidence at transcript level"/>
<feature type="region of interest" description="Disordered" evidence="5">
    <location>
        <begin position="268"/>
        <end position="287"/>
    </location>
</feature>
<keyword evidence="4" id="KW-0539">Nucleus</keyword>
<name>A0A2P1ENA3_DIOKA</name>
<dbReference type="PANTHER" id="PTHR46665:SF1">
    <property type="entry name" value="SPERMATOGENESIS- AND OOGENESIS-SPECIFIC BASIC HELIX-LOOP-HELIX-CONTAINING PROTEIN 1"/>
    <property type="match status" value="1"/>
</dbReference>
<dbReference type="InterPro" id="IPR011598">
    <property type="entry name" value="bHLH_dom"/>
</dbReference>
<dbReference type="Pfam" id="PF23132">
    <property type="entry name" value="DUF7049"/>
    <property type="match status" value="1"/>
</dbReference>
<dbReference type="Pfam" id="PF00010">
    <property type="entry name" value="HLH"/>
    <property type="match status" value="1"/>
</dbReference>
<reference evidence="7" key="1">
    <citation type="submission" date="2017-03" db="EMBL/GenBank/DDBJ databases">
        <authorList>
            <person name="Afonso C.L."/>
            <person name="Miller P.J."/>
            <person name="Scott M.A."/>
            <person name="Spackman E."/>
            <person name="Goraichik I."/>
            <person name="Dimitrov K.M."/>
            <person name="Suarez D.L."/>
            <person name="Swayne D.E."/>
        </authorList>
    </citation>
    <scope>NUCLEOTIDE SEQUENCE</scope>
</reference>
<dbReference type="Pfam" id="PF23133">
    <property type="entry name" value="DUF7050"/>
    <property type="match status" value="1"/>
</dbReference>
<dbReference type="InterPro" id="IPR036638">
    <property type="entry name" value="HLH_DNA-bd_sf"/>
</dbReference>
<comment type="subcellular location">
    <subcellularLocation>
        <location evidence="1">Nucleus</location>
    </subcellularLocation>
</comment>
<dbReference type="GO" id="GO:0046983">
    <property type="term" value="F:protein dimerization activity"/>
    <property type="evidence" value="ECO:0007669"/>
    <property type="project" value="InterPro"/>
</dbReference>
<dbReference type="SMART" id="SM00353">
    <property type="entry name" value="HLH"/>
    <property type="match status" value="1"/>
</dbReference>
<feature type="compositionally biased region" description="Polar residues" evidence="5">
    <location>
        <begin position="331"/>
        <end position="340"/>
    </location>
</feature>
<dbReference type="InterPro" id="IPR044658">
    <property type="entry name" value="bHLH92/bHLH041-like"/>
</dbReference>
<feature type="compositionally biased region" description="Polar residues" evidence="5">
    <location>
        <begin position="274"/>
        <end position="287"/>
    </location>
</feature>
<protein>
    <submittedName>
        <fullName evidence="7">Transcription factor bHLH1</fullName>
    </submittedName>
</protein>
<keyword evidence="2" id="KW-0805">Transcription regulation</keyword>
<evidence type="ECO:0000256" key="2">
    <source>
        <dbReference type="ARBA" id="ARBA00023015"/>
    </source>
</evidence>
<evidence type="ECO:0000256" key="4">
    <source>
        <dbReference type="ARBA" id="ARBA00023242"/>
    </source>
</evidence>
<feature type="domain" description="BHLH" evidence="6">
    <location>
        <begin position="335"/>
        <end position="384"/>
    </location>
</feature>
<dbReference type="InterPro" id="IPR045239">
    <property type="entry name" value="bHLH95_bHLH"/>
</dbReference>
<evidence type="ECO:0000259" key="6">
    <source>
        <dbReference type="PROSITE" id="PS50888"/>
    </source>
</evidence>
<organism evidence="7">
    <name type="scientific">Diospyros kaki</name>
    <name type="common">Kaki persimmon</name>
    <name type="synonym">Diospyros chinensis</name>
    <dbReference type="NCBI Taxonomy" id="35925"/>
    <lineage>
        <taxon>Eukaryota</taxon>
        <taxon>Viridiplantae</taxon>
        <taxon>Streptophyta</taxon>
        <taxon>Embryophyta</taxon>
        <taxon>Tracheophyta</taxon>
        <taxon>Spermatophyta</taxon>
        <taxon>Magnoliopsida</taxon>
        <taxon>eudicotyledons</taxon>
        <taxon>Gunneridae</taxon>
        <taxon>Pentapetalae</taxon>
        <taxon>asterids</taxon>
        <taxon>Ericales</taxon>
        <taxon>Ebenaceae</taxon>
        <taxon>Diospyros</taxon>
    </lineage>
</organism>
<dbReference type="InterPro" id="IPR055477">
    <property type="entry name" value="DUF7049"/>
</dbReference>
<dbReference type="Gene3D" id="4.10.280.10">
    <property type="entry name" value="Helix-loop-helix DNA-binding domain"/>
    <property type="match status" value="1"/>
</dbReference>
<accession>A0A2P1ENA3</accession>
<evidence type="ECO:0000256" key="5">
    <source>
        <dbReference type="SAM" id="MobiDB-lite"/>
    </source>
</evidence>
<dbReference type="InterPro" id="IPR055478">
    <property type="entry name" value="DUF7050"/>
</dbReference>
<dbReference type="EMBL" id="KY849612">
    <property type="protein sequence ID" value="AVL95375.1"/>
    <property type="molecule type" value="mRNA"/>
</dbReference>